<protein>
    <recommendedName>
        <fullName evidence="3">Mobilization protein</fullName>
    </recommendedName>
</protein>
<evidence type="ECO:0000313" key="2">
    <source>
        <dbReference type="Proteomes" id="UP001200642"/>
    </source>
</evidence>
<gene>
    <name evidence="1" type="ORF">K8352_16640</name>
</gene>
<proteinExistence type="predicted"/>
<accession>A0AAE3JQQ6</accession>
<keyword evidence="2" id="KW-1185">Reference proteome</keyword>
<name>A0AAE3JQQ6_9FLAO</name>
<evidence type="ECO:0000313" key="1">
    <source>
        <dbReference type="EMBL" id="MCG2462391.1"/>
    </source>
</evidence>
<dbReference type="InterPro" id="IPR053842">
    <property type="entry name" value="NikA-like"/>
</dbReference>
<dbReference type="Proteomes" id="UP001200642">
    <property type="component" value="Unassembled WGS sequence"/>
</dbReference>
<dbReference type="AlphaFoldDB" id="A0AAE3JQQ6"/>
<organism evidence="1 2">
    <name type="scientific">Cerina litoralis</name>
    <dbReference type="NCBI Taxonomy" id="2874477"/>
    <lineage>
        <taxon>Bacteria</taxon>
        <taxon>Pseudomonadati</taxon>
        <taxon>Bacteroidota</taxon>
        <taxon>Flavobacteriia</taxon>
        <taxon>Flavobacteriales</taxon>
        <taxon>Flavobacteriaceae</taxon>
        <taxon>Cerina</taxon>
    </lineage>
</organism>
<dbReference type="RefSeq" id="WP_317903529.1">
    <property type="nucleotide sequence ID" value="NZ_JAIRBC010000031.1"/>
</dbReference>
<comment type="caution">
    <text evidence="1">The sequence shown here is derived from an EMBL/GenBank/DDBJ whole genome shotgun (WGS) entry which is preliminary data.</text>
</comment>
<evidence type="ECO:0008006" key="3">
    <source>
        <dbReference type="Google" id="ProtNLM"/>
    </source>
</evidence>
<dbReference type="InterPro" id="IPR049793">
    <property type="entry name" value="MbpA-like"/>
</dbReference>
<dbReference type="NCBIfam" id="NF041418">
    <property type="entry name" value="MbpA"/>
    <property type="match status" value="1"/>
</dbReference>
<dbReference type="EMBL" id="JAIRBC010000031">
    <property type="protein sequence ID" value="MCG2462391.1"/>
    <property type="molecule type" value="Genomic_DNA"/>
</dbReference>
<reference evidence="1" key="1">
    <citation type="submission" date="2023-02" db="EMBL/GenBank/DDBJ databases">
        <title>Genome of Flavobacteriaceae gen. nov. sp. strain F89.</title>
        <authorList>
            <person name="Wang Y."/>
        </authorList>
    </citation>
    <scope>NUCLEOTIDE SEQUENCE</scope>
    <source>
        <strain evidence="1">F89</strain>
    </source>
</reference>
<sequence length="98" mass="11700">MKRENIKFRCSVYEKKLLAMRAKRAGISLSEYCRSSALGYEIVERMTPEQTEQFRMLARYGNNFTHIGNMFRKHDPRLAIEADKLMDEIRKHLLNFKK</sequence>
<dbReference type="Pfam" id="PF21983">
    <property type="entry name" value="NikA-like"/>
    <property type="match status" value="1"/>
</dbReference>